<organism evidence="3 4">
    <name type="scientific">Prorocentrum cordatum</name>
    <dbReference type="NCBI Taxonomy" id="2364126"/>
    <lineage>
        <taxon>Eukaryota</taxon>
        <taxon>Sar</taxon>
        <taxon>Alveolata</taxon>
        <taxon>Dinophyceae</taxon>
        <taxon>Prorocentrales</taxon>
        <taxon>Prorocentraceae</taxon>
        <taxon>Prorocentrum</taxon>
    </lineage>
</organism>
<comment type="caution">
    <text evidence="3">The sequence shown here is derived from an EMBL/GenBank/DDBJ whole genome shotgun (WGS) entry which is preliminary data.</text>
</comment>
<evidence type="ECO:0000256" key="1">
    <source>
        <dbReference type="SAM" id="MobiDB-lite"/>
    </source>
</evidence>
<name>A0ABN9SGJ3_9DINO</name>
<proteinExistence type="predicted"/>
<feature type="transmembrane region" description="Helical" evidence="2">
    <location>
        <begin position="16"/>
        <end position="36"/>
    </location>
</feature>
<keyword evidence="4" id="KW-1185">Reference proteome</keyword>
<sequence length="416" mass="45277">MATAHAAGAVASTYRLLHMMVMWLILVLEGLHRVLLRCPCHPIYSKSLNGGLRTTPLLLASLEYTDVELDRMAAAEQTSLAKTVEQATKAERLAHQEVQWRLDRYNKAKKHMDEAQSLHLEAVQELEQARATTREANERKASFDVQTFKKEKRHEVEQRRRQRAAEEARAAADARAAASVPPAAGDLGAAPATAPAGVAAASRAPGTGDAAAAGAGAQASGGMEAPPMQEPQPMEEDDADVPWLRGKVVDYMFVEANLHTFSDDDLEKLVAYSAIGLEQWQQYRLHLQRMRGVGVDEDNLSDLGSEVADNDMEPQDRDRYRDLKRRAVEQGLDVQAAQEYTDLLSKRIMAKAGKRARVVSSVTADMYRNFCDATAKQMGVPRVAAAVPPGHLPDAAPAAKGAGRAAASDARSQQPL</sequence>
<feature type="region of interest" description="Disordered" evidence="1">
    <location>
        <begin position="389"/>
        <end position="416"/>
    </location>
</feature>
<dbReference type="EMBL" id="CAUYUJ010011001">
    <property type="protein sequence ID" value="CAK0830717.1"/>
    <property type="molecule type" value="Genomic_DNA"/>
</dbReference>
<protein>
    <submittedName>
        <fullName evidence="3">Uncharacterized protein</fullName>
    </submittedName>
</protein>
<feature type="compositionally biased region" description="Low complexity" evidence="1">
    <location>
        <begin position="393"/>
        <end position="416"/>
    </location>
</feature>
<keyword evidence="2" id="KW-1133">Transmembrane helix</keyword>
<keyword evidence="2" id="KW-0472">Membrane</keyword>
<feature type="region of interest" description="Disordered" evidence="1">
    <location>
        <begin position="129"/>
        <end position="179"/>
    </location>
</feature>
<evidence type="ECO:0000256" key="2">
    <source>
        <dbReference type="SAM" id="Phobius"/>
    </source>
</evidence>
<reference evidence="3" key="1">
    <citation type="submission" date="2023-10" db="EMBL/GenBank/DDBJ databases">
        <authorList>
            <person name="Chen Y."/>
            <person name="Shah S."/>
            <person name="Dougan E. K."/>
            <person name="Thang M."/>
            <person name="Chan C."/>
        </authorList>
    </citation>
    <scope>NUCLEOTIDE SEQUENCE [LARGE SCALE GENOMIC DNA]</scope>
</reference>
<gene>
    <name evidence="3" type="ORF">PCOR1329_LOCUS29280</name>
</gene>
<dbReference type="Proteomes" id="UP001189429">
    <property type="component" value="Unassembled WGS sequence"/>
</dbReference>
<feature type="compositionally biased region" description="Low complexity" evidence="1">
    <location>
        <begin position="200"/>
        <end position="227"/>
    </location>
</feature>
<accession>A0ABN9SGJ3</accession>
<feature type="compositionally biased region" description="Basic and acidic residues" evidence="1">
    <location>
        <begin position="132"/>
        <end position="172"/>
    </location>
</feature>
<keyword evidence="2" id="KW-0812">Transmembrane</keyword>
<evidence type="ECO:0000313" key="3">
    <source>
        <dbReference type="EMBL" id="CAK0830717.1"/>
    </source>
</evidence>
<evidence type="ECO:0000313" key="4">
    <source>
        <dbReference type="Proteomes" id="UP001189429"/>
    </source>
</evidence>
<feature type="region of interest" description="Disordered" evidence="1">
    <location>
        <begin position="200"/>
        <end position="238"/>
    </location>
</feature>